<sequence length="85" mass="8506">MGLFTHNRIYVCVGVSPCPVIVDLVIIDALALLHPHCAIAVAAPVQATATLCGRQPPGQGAATLATGRAAPAGGRAGRGWQPLAG</sequence>
<gene>
    <name evidence="2" type="ORF">BHM03_00012455</name>
</gene>
<name>A0A445MDJ5_ENSVE</name>
<dbReference type="EMBL" id="KV875665">
    <property type="protein sequence ID" value="RZR72327.1"/>
    <property type="molecule type" value="Genomic_DNA"/>
</dbReference>
<dbReference type="AlphaFoldDB" id="A0A445MDJ5"/>
<organism evidence="2">
    <name type="scientific">Ensete ventricosum</name>
    <name type="common">Abyssinian banana</name>
    <name type="synonym">Musa ensete</name>
    <dbReference type="NCBI Taxonomy" id="4639"/>
    <lineage>
        <taxon>Eukaryota</taxon>
        <taxon>Viridiplantae</taxon>
        <taxon>Streptophyta</taxon>
        <taxon>Embryophyta</taxon>
        <taxon>Tracheophyta</taxon>
        <taxon>Spermatophyta</taxon>
        <taxon>Magnoliopsida</taxon>
        <taxon>Liliopsida</taxon>
        <taxon>Zingiberales</taxon>
        <taxon>Musaceae</taxon>
        <taxon>Ensete</taxon>
    </lineage>
</organism>
<accession>A0A445MDJ5</accession>
<evidence type="ECO:0000313" key="2">
    <source>
        <dbReference type="EMBL" id="RZR72327.1"/>
    </source>
</evidence>
<protein>
    <submittedName>
        <fullName evidence="2">Uncharacterized protein</fullName>
    </submittedName>
</protein>
<feature type="compositionally biased region" description="Low complexity" evidence="1">
    <location>
        <begin position="62"/>
        <end position="73"/>
    </location>
</feature>
<evidence type="ECO:0000256" key="1">
    <source>
        <dbReference type="SAM" id="MobiDB-lite"/>
    </source>
</evidence>
<dbReference type="Proteomes" id="UP000290560">
    <property type="component" value="Unassembled WGS sequence"/>
</dbReference>
<proteinExistence type="predicted"/>
<reference evidence="2" key="1">
    <citation type="journal article" date="2018" name="Data Brief">
        <title>Genome sequence data from 17 accessions of Ensete ventricosum, a staple food crop for millions in Ethiopia.</title>
        <authorList>
            <person name="Yemataw Z."/>
            <person name="Muzemil S."/>
            <person name="Ambachew D."/>
            <person name="Tripathi L."/>
            <person name="Tesfaye K."/>
            <person name="Chala A."/>
            <person name="Farbos A."/>
            <person name="O'Neill P."/>
            <person name="Moore K."/>
            <person name="Grant M."/>
            <person name="Studholme D.J."/>
        </authorList>
    </citation>
    <scope>NUCLEOTIDE SEQUENCE [LARGE SCALE GENOMIC DNA]</scope>
    <source>
        <tissue evidence="2">Leaf</tissue>
    </source>
</reference>
<feature type="region of interest" description="Disordered" evidence="1">
    <location>
        <begin position="62"/>
        <end position="85"/>
    </location>
</feature>